<keyword evidence="2" id="KW-1185">Reference proteome</keyword>
<dbReference type="EMBL" id="UZAL01002999">
    <property type="protein sequence ID" value="VDO85616.1"/>
    <property type="molecule type" value="Genomic_DNA"/>
</dbReference>
<dbReference type="PANTHER" id="PTHR33053">
    <property type="entry name" value="PROTEIN, PUTATIVE-RELATED"/>
    <property type="match status" value="1"/>
</dbReference>
<evidence type="ECO:0000313" key="1">
    <source>
        <dbReference type="EMBL" id="VDO85616.1"/>
    </source>
</evidence>
<sequence length="219" mass="24408">MMKGDDITVRKVNEILGLFQTVIPKLSMPLGKVPSSCNNVEHAFLGTGVYYHIGLRLNLLRISEIWLRRINLSELKLQLNYDSLSVSKSPNQQLWPILGRLVASHFSEIFMVGIYSGDFNEMSAAVVAELEELLTIGLNVDKHQVHLTLKLVAVICDIPARSSVSYVVGHNGTAGCDKCEVLRTRLNGQMTLPNGEHDLISDVTFRSQTRCHHRGRSSL</sequence>
<proteinExistence type="predicted"/>
<accession>A0A183NJI5</accession>
<protein>
    <submittedName>
        <fullName evidence="1">Uncharacterized protein</fullName>
    </submittedName>
</protein>
<organism evidence="1 2">
    <name type="scientific">Schistosoma mattheei</name>
    <dbReference type="NCBI Taxonomy" id="31246"/>
    <lineage>
        <taxon>Eukaryota</taxon>
        <taxon>Metazoa</taxon>
        <taxon>Spiralia</taxon>
        <taxon>Lophotrochozoa</taxon>
        <taxon>Platyhelminthes</taxon>
        <taxon>Trematoda</taxon>
        <taxon>Digenea</taxon>
        <taxon>Strigeidida</taxon>
        <taxon>Schistosomatoidea</taxon>
        <taxon>Schistosomatidae</taxon>
        <taxon>Schistosoma</taxon>
    </lineage>
</organism>
<dbReference type="AlphaFoldDB" id="A0A183NJI5"/>
<dbReference type="Proteomes" id="UP000269396">
    <property type="component" value="Unassembled WGS sequence"/>
</dbReference>
<evidence type="ECO:0000313" key="2">
    <source>
        <dbReference type="Proteomes" id="UP000269396"/>
    </source>
</evidence>
<dbReference type="STRING" id="31246.A0A183NJI5"/>
<gene>
    <name evidence="1" type="ORF">SMTD_LOCUS2272</name>
</gene>
<name>A0A183NJI5_9TREM</name>
<reference evidence="1 2" key="1">
    <citation type="submission" date="2018-11" db="EMBL/GenBank/DDBJ databases">
        <authorList>
            <consortium name="Pathogen Informatics"/>
        </authorList>
    </citation>
    <scope>NUCLEOTIDE SEQUENCE [LARGE SCALE GENOMIC DNA]</scope>
    <source>
        <strain>Denwood</strain>
        <strain evidence="2">Zambia</strain>
    </source>
</reference>